<protein>
    <submittedName>
        <fullName evidence="3">Phosphatidylserine decarboxylase-domain-containing protein</fullName>
    </submittedName>
</protein>
<dbReference type="GO" id="GO:0008654">
    <property type="term" value="P:phospholipid biosynthetic process"/>
    <property type="evidence" value="ECO:0007669"/>
    <property type="project" value="InterPro"/>
</dbReference>
<gene>
    <name evidence="3" type="ORF">SYNPS1DRAFT_15976</name>
</gene>
<keyword evidence="1" id="KW-0210">Decarboxylase</keyword>
<dbReference type="OrthoDB" id="5973539at2759"/>
<keyword evidence="2" id="KW-0456">Lyase</keyword>
<accession>A0A4P9YYU4</accession>
<dbReference type="EMBL" id="KZ989831">
    <property type="protein sequence ID" value="RKP25234.1"/>
    <property type="molecule type" value="Genomic_DNA"/>
</dbReference>
<proteinExistence type="predicted"/>
<name>A0A4P9YYU4_9FUNG</name>
<dbReference type="InterPro" id="IPR003817">
    <property type="entry name" value="PS_Dcarbxylase"/>
</dbReference>
<dbReference type="PANTHER" id="PTHR10067:SF17">
    <property type="entry name" value="PHOSPHATIDYLSERINE DECARBOXYLASE PROENZYME 2"/>
    <property type="match status" value="1"/>
</dbReference>
<evidence type="ECO:0000256" key="2">
    <source>
        <dbReference type="ARBA" id="ARBA00023239"/>
    </source>
</evidence>
<organism evidence="3 4">
    <name type="scientific">Syncephalis pseudoplumigaleata</name>
    <dbReference type="NCBI Taxonomy" id="1712513"/>
    <lineage>
        <taxon>Eukaryota</taxon>
        <taxon>Fungi</taxon>
        <taxon>Fungi incertae sedis</taxon>
        <taxon>Zoopagomycota</taxon>
        <taxon>Zoopagomycotina</taxon>
        <taxon>Zoopagomycetes</taxon>
        <taxon>Zoopagales</taxon>
        <taxon>Piptocephalidaceae</taxon>
        <taxon>Syncephalis</taxon>
    </lineage>
</organism>
<evidence type="ECO:0000313" key="4">
    <source>
        <dbReference type="Proteomes" id="UP000278143"/>
    </source>
</evidence>
<dbReference type="GO" id="GO:0004609">
    <property type="term" value="F:phosphatidylserine decarboxylase activity"/>
    <property type="evidence" value="ECO:0007669"/>
    <property type="project" value="InterPro"/>
</dbReference>
<dbReference type="AlphaFoldDB" id="A0A4P9YYU4"/>
<dbReference type="Proteomes" id="UP000278143">
    <property type="component" value="Unassembled WGS sequence"/>
</dbReference>
<dbReference type="PANTHER" id="PTHR10067">
    <property type="entry name" value="PHOSPHATIDYLSERINE DECARBOXYLASE"/>
    <property type="match status" value="1"/>
</dbReference>
<dbReference type="Pfam" id="PF02666">
    <property type="entry name" value="PS_Dcarbxylase"/>
    <property type="match status" value="1"/>
</dbReference>
<reference evidence="4" key="1">
    <citation type="journal article" date="2018" name="Nat. Microbiol.">
        <title>Leveraging single-cell genomics to expand the fungal tree of life.</title>
        <authorList>
            <person name="Ahrendt S.R."/>
            <person name="Quandt C.A."/>
            <person name="Ciobanu D."/>
            <person name="Clum A."/>
            <person name="Salamov A."/>
            <person name="Andreopoulos B."/>
            <person name="Cheng J.F."/>
            <person name="Woyke T."/>
            <person name="Pelin A."/>
            <person name="Henrissat B."/>
            <person name="Reynolds N.K."/>
            <person name="Benny G.L."/>
            <person name="Smith M.E."/>
            <person name="James T.Y."/>
            <person name="Grigoriev I.V."/>
        </authorList>
    </citation>
    <scope>NUCLEOTIDE SEQUENCE [LARGE SCALE GENOMIC DNA]</scope>
    <source>
        <strain evidence="4">Benny S71-1</strain>
    </source>
</reference>
<evidence type="ECO:0000256" key="1">
    <source>
        <dbReference type="ARBA" id="ARBA00022793"/>
    </source>
</evidence>
<keyword evidence="4" id="KW-1185">Reference proteome</keyword>
<evidence type="ECO:0000313" key="3">
    <source>
        <dbReference type="EMBL" id="RKP25234.1"/>
    </source>
</evidence>
<sequence>MIDQTGEKRYEAMPLYVRIGLNLLYVGHLKERLLETGILDKILEHETIRQGRYFDSPKSVKQIPSFIKTYNIPTDEMLTPDIASFGTFNEFFYRRLKPDARPIARPLDEASCQRAHHLDCRLIVFPTVDEATKFWIKGRHFTLGNLLQDDELAQRFAGASLAIFRLAPQDYHRFHAPITARCTGCRSIPGKYYTVNPLAVNTSIDVLTENARAVLTFTTPYDFILVPVGAMLVGSIRLTGGQPGVQTQKGDELGYFAFGGSTVVAVFPPGGSMRFDEDLLRNSASGLETLVRMGESIGVLASDE</sequence>